<proteinExistence type="predicted"/>
<evidence type="ECO:0000313" key="3">
    <source>
        <dbReference type="Proteomes" id="UP000324222"/>
    </source>
</evidence>
<protein>
    <submittedName>
        <fullName evidence="2">Uncharacterized protein</fullName>
    </submittedName>
</protein>
<name>A0A5B7DBP8_PORTR</name>
<gene>
    <name evidence="2" type="ORF">E2C01_011433</name>
</gene>
<dbReference type="AlphaFoldDB" id="A0A5B7DBP8"/>
<reference evidence="2 3" key="1">
    <citation type="submission" date="2019-05" db="EMBL/GenBank/DDBJ databases">
        <title>Another draft genome of Portunus trituberculatus and its Hox gene families provides insights of decapod evolution.</title>
        <authorList>
            <person name="Jeong J.-H."/>
            <person name="Song I."/>
            <person name="Kim S."/>
            <person name="Choi T."/>
            <person name="Kim D."/>
            <person name="Ryu S."/>
            <person name="Kim W."/>
        </authorList>
    </citation>
    <scope>NUCLEOTIDE SEQUENCE [LARGE SCALE GENOMIC DNA]</scope>
    <source>
        <tissue evidence="2">Muscle</tissue>
    </source>
</reference>
<keyword evidence="3" id="KW-1185">Reference proteome</keyword>
<dbReference type="EMBL" id="VSRR010000690">
    <property type="protein sequence ID" value="MPC18546.1"/>
    <property type="molecule type" value="Genomic_DNA"/>
</dbReference>
<sequence length="59" mass="7007">MQTHFAIGKRQATEGAGREKEREYSQRDREQGKGRIVREESQEESRWVREREGEAGRPF</sequence>
<feature type="compositionally biased region" description="Basic and acidic residues" evidence="1">
    <location>
        <begin position="16"/>
        <end position="59"/>
    </location>
</feature>
<comment type="caution">
    <text evidence="2">The sequence shown here is derived from an EMBL/GenBank/DDBJ whole genome shotgun (WGS) entry which is preliminary data.</text>
</comment>
<evidence type="ECO:0000256" key="1">
    <source>
        <dbReference type="SAM" id="MobiDB-lite"/>
    </source>
</evidence>
<organism evidence="2 3">
    <name type="scientific">Portunus trituberculatus</name>
    <name type="common">Swimming crab</name>
    <name type="synonym">Neptunus trituberculatus</name>
    <dbReference type="NCBI Taxonomy" id="210409"/>
    <lineage>
        <taxon>Eukaryota</taxon>
        <taxon>Metazoa</taxon>
        <taxon>Ecdysozoa</taxon>
        <taxon>Arthropoda</taxon>
        <taxon>Crustacea</taxon>
        <taxon>Multicrustacea</taxon>
        <taxon>Malacostraca</taxon>
        <taxon>Eumalacostraca</taxon>
        <taxon>Eucarida</taxon>
        <taxon>Decapoda</taxon>
        <taxon>Pleocyemata</taxon>
        <taxon>Brachyura</taxon>
        <taxon>Eubrachyura</taxon>
        <taxon>Portunoidea</taxon>
        <taxon>Portunidae</taxon>
        <taxon>Portuninae</taxon>
        <taxon>Portunus</taxon>
    </lineage>
</organism>
<evidence type="ECO:0000313" key="2">
    <source>
        <dbReference type="EMBL" id="MPC18546.1"/>
    </source>
</evidence>
<dbReference type="Proteomes" id="UP000324222">
    <property type="component" value="Unassembled WGS sequence"/>
</dbReference>
<accession>A0A5B7DBP8</accession>
<feature type="region of interest" description="Disordered" evidence="1">
    <location>
        <begin position="1"/>
        <end position="59"/>
    </location>
</feature>